<sequence>MRPGPRWTDILNAQREHRSTAVWEAGYNVNNVLTCRRVEKSLKGLASDPRMDVYLRQAGFYGVVKLPFISLD</sequence>
<protein>
    <submittedName>
        <fullName evidence="1">Uncharacterized protein</fullName>
    </submittedName>
</protein>
<evidence type="ECO:0000313" key="2">
    <source>
        <dbReference type="Proteomes" id="UP001057402"/>
    </source>
</evidence>
<accession>A0ACB9M9F0</accession>
<dbReference type="EMBL" id="CM042889">
    <property type="protein sequence ID" value="KAI4320631.1"/>
    <property type="molecule type" value="Genomic_DNA"/>
</dbReference>
<evidence type="ECO:0000313" key="1">
    <source>
        <dbReference type="EMBL" id="KAI4320631.1"/>
    </source>
</evidence>
<proteinExistence type="predicted"/>
<comment type="caution">
    <text evidence="1">The sequence shown here is derived from an EMBL/GenBank/DDBJ whole genome shotgun (WGS) entry which is preliminary data.</text>
</comment>
<gene>
    <name evidence="1" type="ORF">MLD38_034089</name>
</gene>
<reference evidence="2" key="1">
    <citation type="journal article" date="2023" name="Front. Plant Sci.">
        <title>Chromosomal-level genome assembly of Melastoma candidum provides insights into trichome evolution.</title>
        <authorList>
            <person name="Zhong Y."/>
            <person name="Wu W."/>
            <person name="Sun C."/>
            <person name="Zou P."/>
            <person name="Liu Y."/>
            <person name="Dai S."/>
            <person name="Zhou R."/>
        </authorList>
    </citation>
    <scope>NUCLEOTIDE SEQUENCE [LARGE SCALE GENOMIC DNA]</scope>
</reference>
<name>A0ACB9M9F0_9MYRT</name>
<organism evidence="1 2">
    <name type="scientific">Melastoma candidum</name>
    <dbReference type="NCBI Taxonomy" id="119954"/>
    <lineage>
        <taxon>Eukaryota</taxon>
        <taxon>Viridiplantae</taxon>
        <taxon>Streptophyta</taxon>
        <taxon>Embryophyta</taxon>
        <taxon>Tracheophyta</taxon>
        <taxon>Spermatophyta</taxon>
        <taxon>Magnoliopsida</taxon>
        <taxon>eudicotyledons</taxon>
        <taxon>Gunneridae</taxon>
        <taxon>Pentapetalae</taxon>
        <taxon>rosids</taxon>
        <taxon>malvids</taxon>
        <taxon>Myrtales</taxon>
        <taxon>Melastomataceae</taxon>
        <taxon>Melastomatoideae</taxon>
        <taxon>Melastomateae</taxon>
        <taxon>Melastoma</taxon>
    </lineage>
</organism>
<keyword evidence="2" id="KW-1185">Reference proteome</keyword>
<dbReference type="Proteomes" id="UP001057402">
    <property type="component" value="Chromosome 10"/>
</dbReference>